<dbReference type="AlphaFoldDB" id="A0A0A6UST1"/>
<name>A0A0A6UST1_ACTUT</name>
<dbReference type="Proteomes" id="UP000054537">
    <property type="component" value="Unassembled WGS sequence"/>
</dbReference>
<accession>A0A0A6UST1</accession>
<organism evidence="2 3">
    <name type="scientific">Actinoplanes utahensis</name>
    <dbReference type="NCBI Taxonomy" id="1869"/>
    <lineage>
        <taxon>Bacteria</taxon>
        <taxon>Bacillati</taxon>
        <taxon>Actinomycetota</taxon>
        <taxon>Actinomycetes</taxon>
        <taxon>Micromonosporales</taxon>
        <taxon>Micromonosporaceae</taxon>
        <taxon>Actinoplanes</taxon>
    </lineage>
</organism>
<keyword evidence="3" id="KW-1185">Reference proteome</keyword>
<gene>
    <name evidence="2" type="ORF">MB27_08120</name>
</gene>
<evidence type="ECO:0000313" key="3">
    <source>
        <dbReference type="Proteomes" id="UP000054537"/>
    </source>
</evidence>
<evidence type="ECO:0000313" key="2">
    <source>
        <dbReference type="EMBL" id="KHD78048.1"/>
    </source>
</evidence>
<feature type="region of interest" description="Disordered" evidence="1">
    <location>
        <begin position="87"/>
        <end position="114"/>
    </location>
</feature>
<protein>
    <submittedName>
        <fullName evidence="2">Uncharacterized protein</fullName>
    </submittedName>
</protein>
<reference evidence="2 3" key="1">
    <citation type="submission" date="2014-10" db="EMBL/GenBank/DDBJ databases">
        <title>Draft genome sequence of Actinoplanes utahensis NRRL 12052.</title>
        <authorList>
            <person name="Velasco-Bucheli B."/>
            <person name="del Cerro C."/>
            <person name="Hormigo D."/>
            <person name="Garcia J.L."/>
            <person name="Acebal C."/>
            <person name="Arroyo M."/>
            <person name="de la Mata I."/>
        </authorList>
    </citation>
    <scope>NUCLEOTIDE SEQUENCE [LARGE SCALE GENOMIC DNA]</scope>
    <source>
        <strain evidence="2 3">NRRL 12052</strain>
    </source>
</reference>
<feature type="compositionally biased region" description="Low complexity" evidence="1">
    <location>
        <begin position="100"/>
        <end position="114"/>
    </location>
</feature>
<proteinExistence type="predicted"/>
<comment type="caution">
    <text evidence="2">The sequence shown here is derived from an EMBL/GenBank/DDBJ whole genome shotgun (WGS) entry which is preliminary data.</text>
</comment>
<dbReference type="EMBL" id="JRTT01000007">
    <property type="protein sequence ID" value="KHD78048.1"/>
    <property type="molecule type" value="Genomic_DNA"/>
</dbReference>
<feature type="compositionally biased region" description="Basic and acidic residues" evidence="1">
    <location>
        <begin position="32"/>
        <end position="47"/>
    </location>
</feature>
<evidence type="ECO:0000256" key="1">
    <source>
        <dbReference type="SAM" id="MobiDB-lite"/>
    </source>
</evidence>
<sequence length="114" mass="11008">MVAGVSSDVAGVSSEVTGAASAVRIPLEVAGDARESEGVEAATRETAADVSGSGEEPAEVVAAIVAGTVTAWADSVAGVVSAAGADSVAGVAEPERRPHTSQPPITPITSPATK</sequence>
<feature type="region of interest" description="Disordered" evidence="1">
    <location>
        <begin position="32"/>
        <end position="56"/>
    </location>
</feature>